<keyword evidence="3" id="KW-0408">Iron</keyword>
<accession>A0A8S5USN1</accession>
<keyword evidence="1" id="KW-0949">S-adenosyl-L-methionine</keyword>
<evidence type="ECO:0000256" key="4">
    <source>
        <dbReference type="ARBA" id="ARBA00023014"/>
    </source>
</evidence>
<keyword evidence="4" id="KW-0411">Iron-sulfur</keyword>
<dbReference type="Gene3D" id="3.20.20.70">
    <property type="entry name" value="Aldolase class I"/>
    <property type="match status" value="1"/>
</dbReference>
<dbReference type="GO" id="GO:0051536">
    <property type="term" value="F:iron-sulfur cluster binding"/>
    <property type="evidence" value="ECO:0007669"/>
    <property type="project" value="UniProtKB-KW"/>
</dbReference>
<evidence type="ECO:0000256" key="1">
    <source>
        <dbReference type="ARBA" id="ARBA00022691"/>
    </source>
</evidence>
<dbReference type="InterPro" id="IPR013785">
    <property type="entry name" value="Aldolase_TIM"/>
</dbReference>
<dbReference type="InterPro" id="IPR007197">
    <property type="entry name" value="rSAM"/>
</dbReference>
<dbReference type="InterPro" id="IPR058240">
    <property type="entry name" value="rSAM_sf"/>
</dbReference>
<proteinExistence type="predicted"/>
<evidence type="ECO:0000256" key="2">
    <source>
        <dbReference type="ARBA" id="ARBA00022723"/>
    </source>
</evidence>
<feature type="domain" description="Radical SAM core" evidence="5">
    <location>
        <begin position="8"/>
        <end position="72"/>
    </location>
</feature>
<organism evidence="6">
    <name type="scientific">Myoviridae sp. ctijX18</name>
    <dbReference type="NCBI Taxonomy" id="2825154"/>
    <lineage>
        <taxon>Viruses</taxon>
        <taxon>Duplodnaviria</taxon>
        <taxon>Heunggongvirae</taxon>
        <taxon>Uroviricota</taxon>
        <taxon>Caudoviricetes</taxon>
    </lineage>
</organism>
<evidence type="ECO:0000259" key="5">
    <source>
        <dbReference type="Pfam" id="PF04055"/>
    </source>
</evidence>
<dbReference type="PANTHER" id="PTHR11228:SF22">
    <property type="entry name" value="PEPTIDE BIOSYNTHESIS PROTEIN YYDG-RELATED"/>
    <property type="match status" value="1"/>
</dbReference>
<dbReference type="InterPro" id="IPR050377">
    <property type="entry name" value="Radical_SAM_PqqE_MftC-like"/>
</dbReference>
<dbReference type="SUPFAM" id="SSF102114">
    <property type="entry name" value="Radical SAM enzymes"/>
    <property type="match status" value="1"/>
</dbReference>
<reference evidence="6" key="1">
    <citation type="journal article" date="2021" name="Proc. Natl. Acad. Sci. U.S.A.">
        <title>A Catalog of Tens of Thousands of Viruses from Human Metagenomes Reveals Hidden Associations with Chronic Diseases.</title>
        <authorList>
            <person name="Tisza M.J."/>
            <person name="Buck C.B."/>
        </authorList>
    </citation>
    <scope>NUCLEOTIDE SEQUENCE</scope>
    <source>
        <strain evidence="6">CtijX18</strain>
    </source>
</reference>
<keyword evidence="2" id="KW-0479">Metal-binding</keyword>
<protein>
    <submittedName>
        <fullName evidence="6">Fe-S oxidoreductase</fullName>
    </submittedName>
</protein>
<sequence length="311" mass="36286">MNTVNVQVNPSYLCNFRCHFCYLTEEQLSSKDLLPLEKIEGYLKEITQYREIDIIDLYGGEISLLPKGYVEELLPLLVSYCNRFNALTNLSTIRDWFYYPFINLCISYDFDAREQHDKVFNNLLELVSNDRSFALNLLVTPHILTLDTDEMAKKLSLLTTLEVVEAKPYSTNQANSFHYSFLDYQDFLIRFIDSCSKYNVPCNNLELVYLALEGETHDYTSSNLFISPTGLAVLDFDLNGREYFRHFPDFPSILKWGEKEEERIKHSFCGSCKYLNRCLTEHLGDIKNLDHGCSGLYHLLEYYENKGMKND</sequence>
<evidence type="ECO:0000313" key="6">
    <source>
        <dbReference type="EMBL" id="DAF97382.1"/>
    </source>
</evidence>
<dbReference type="SFLD" id="SFLDS00029">
    <property type="entry name" value="Radical_SAM"/>
    <property type="match status" value="1"/>
</dbReference>
<dbReference type="PANTHER" id="PTHR11228">
    <property type="entry name" value="RADICAL SAM DOMAIN PROTEIN"/>
    <property type="match status" value="1"/>
</dbReference>
<dbReference type="EMBL" id="BK016133">
    <property type="protein sequence ID" value="DAF97382.1"/>
    <property type="molecule type" value="Genomic_DNA"/>
</dbReference>
<name>A0A8S5USN1_9CAUD</name>
<dbReference type="GO" id="GO:0046872">
    <property type="term" value="F:metal ion binding"/>
    <property type="evidence" value="ECO:0007669"/>
    <property type="project" value="UniProtKB-KW"/>
</dbReference>
<evidence type="ECO:0000256" key="3">
    <source>
        <dbReference type="ARBA" id="ARBA00023004"/>
    </source>
</evidence>
<dbReference type="GO" id="GO:0003824">
    <property type="term" value="F:catalytic activity"/>
    <property type="evidence" value="ECO:0007669"/>
    <property type="project" value="InterPro"/>
</dbReference>
<dbReference type="Pfam" id="PF04055">
    <property type="entry name" value="Radical_SAM"/>
    <property type="match status" value="1"/>
</dbReference>